<dbReference type="InterPro" id="IPR002912">
    <property type="entry name" value="ACT_dom"/>
</dbReference>
<dbReference type="Gene3D" id="3.30.2130.10">
    <property type="entry name" value="VC0802-like"/>
    <property type="match status" value="1"/>
</dbReference>
<gene>
    <name evidence="2" type="ORF">COS99_07865</name>
</gene>
<reference evidence="2 3" key="1">
    <citation type="submission" date="2017-09" db="EMBL/GenBank/DDBJ databases">
        <title>Depth-based differentiation of microbial function through sediment-hosted aquifers and enrichment of novel symbionts in the deep terrestrial subsurface.</title>
        <authorList>
            <person name="Probst A.J."/>
            <person name="Ladd B."/>
            <person name="Jarett J.K."/>
            <person name="Geller-Mcgrath D.E."/>
            <person name="Sieber C.M."/>
            <person name="Emerson J.B."/>
            <person name="Anantharaman K."/>
            <person name="Thomas B.C."/>
            <person name="Malmstrom R."/>
            <person name="Stieglmeier M."/>
            <person name="Klingl A."/>
            <person name="Woyke T."/>
            <person name="Ryan C.M."/>
            <person name="Banfield J.F."/>
        </authorList>
    </citation>
    <scope>NUCLEOTIDE SEQUENCE [LARGE SCALE GENOMIC DNA]</scope>
    <source>
        <strain evidence="2">CG07_land_8_20_14_0_80_42_15</strain>
    </source>
</reference>
<dbReference type="PANTHER" id="PTHR40099">
    <property type="entry name" value="ACETOLACTATE SYNTHASE, SMALL SUBUNIT"/>
    <property type="match status" value="1"/>
</dbReference>
<dbReference type="EMBL" id="PEWV01000074">
    <property type="protein sequence ID" value="PIU40972.1"/>
    <property type="molecule type" value="Genomic_DNA"/>
</dbReference>
<feature type="domain" description="ACT" evidence="1">
    <location>
        <begin position="10"/>
        <end position="87"/>
    </location>
</feature>
<dbReference type="Proteomes" id="UP000230052">
    <property type="component" value="Unassembled WGS sequence"/>
</dbReference>
<evidence type="ECO:0000313" key="2">
    <source>
        <dbReference type="EMBL" id="PIU40972.1"/>
    </source>
</evidence>
<dbReference type="PANTHER" id="PTHR40099:SF1">
    <property type="entry name" value="ACETOLACTATE SYNTHASE, SMALL SUBUNIT"/>
    <property type="match status" value="1"/>
</dbReference>
<protein>
    <recommendedName>
        <fullName evidence="1">ACT domain-containing protein</fullName>
    </recommendedName>
</protein>
<dbReference type="SUPFAM" id="SSF55021">
    <property type="entry name" value="ACT-like"/>
    <property type="match status" value="2"/>
</dbReference>
<dbReference type="InterPro" id="IPR054480">
    <property type="entry name" value="AHAS_small-like_ACT"/>
</dbReference>
<evidence type="ECO:0000313" key="3">
    <source>
        <dbReference type="Proteomes" id="UP000230052"/>
    </source>
</evidence>
<dbReference type="Pfam" id="PF01842">
    <property type="entry name" value="ACT"/>
    <property type="match status" value="1"/>
</dbReference>
<name>A0A2J0KQT0_9BACT</name>
<organism evidence="2 3">
    <name type="scientific">Candidatus Aquitaenariimonas noxiae</name>
    <dbReference type="NCBI Taxonomy" id="1974741"/>
    <lineage>
        <taxon>Bacteria</taxon>
        <taxon>Pseudomonadati</taxon>
        <taxon>Candidatus Omnitrophota</taxon>
        <taxon>Candidatus Aquitaenariimonas</taxon>
    </lineage>
</organism>
<accession>A0A2J0KQT0</accession>
<sequence>MITRIGRGKEISVGVINEVGALAKITSFLVNHSINIEAILGYATEEGQQAGLLFITDDNFSAIEALTEGGYHEVRENDVLIVEVENKPGSLKNISECLAGNSININYLYCTTCSEGCPAKVVLSTSNNNIAAKLLAEA</sequence>
<comment type="caution">
    <text evidence="2">The sequence shown here is derived from an EMBL/GenBank/DDBJ whole genome shotgun (WGS) entry which is preliminary data.</text>
</comment>
<evidence type="ECO:0000259" key="1">
    <source>
        <dbReference type="PROSITE" id="PS51671"/>
    </source>
</evidence>
<dbReference type="InterPro" id="IPR045865">
    <property type="entry name" value="ACT-like_dom_sf"/>
</dbReference>
<dbReference type="PROSITE" id="PS51671">
    <property type="entry name" value="ACT"/>
    <property type="match status" value="1"/>
</dbReference>
<dbReference type="AlphaFoldDB" id="A0A2J0KQT0"/>
<dbReference type="Pfam" id="PF22629">
    <property type="entry name" value="ACT_AHAS_ss"/>
    <property type="match status" value="1"/>
</dbReference>
<proteinExistence type="predicted"/>